<gene>
    <name evidence="1" type="ORF">RPERSI_LOCUS4873</name>
</gene>
<name>A0ACA9MA46_9GLOM</name>
<organism evidence="1 2">
    <name type="scientific">Racocetra persica</name>
    <dbReference type="NCBI Taxonomy" id="160502"/>
    <lineage>
        <taxon>Eukaryota</taxon>
        <taxon>Fungi</taxon>
        <taxon>Fungi incertae sedis</taxon>
        <taxon>Mucoromycota</taxon>
        <taxon>Glomeromycotina</taxon>
        <taxon>Glomeromycetes</taxon>
        <taxon>Diversisporales</taxon>
        <taxon>Gigasporaceae</taxon>
        <taxon>Racocetra</taxon>
    </lineage>
</organism>
<evidence type="ECO:0000313" key="2">
    <source>
        <dbReference type="Proteomes" id="UP000789920"/>
    </source>
</evidence>
<keyword evidence="2" id="KW-1185">Reference proteome</keyword>
<proteinExistence type="predicted"/>
<accession>A0ACA9MA46</accession>
<dbReference type="Proteomes" id="UP000789920">
    <property type="component" value="Unassembled WGS sequence"/>
</dbReference>
<dbReference type="EMBL" id="CAJVQC010007025">
    <property type="protein sequence ID" value="CAG8574185.1"/>
    <property type="molecule type" value="Genomic_DNA"/>
</dbReference>
<reference evidence="1" key="1">
    <citation type="submission" date="2021-06" db="EMBL/GenBank/DDBJ databases">
        <authorList>
            <person name="Kallberg Y."/>
            <person name="Tangrot J."/>
            <person name="Rosling A."/>
        </authorList>
    </citation>
    <scope>NUCLEOTIDE SEQUENCE</scope>
    <source>
        <strain evidence="1">MA461A</strain>
    </source>
</reference>
<sequence>MSEDWIANKINGGEITEYKLEDFEEFSTITIGAFSKVYKARLRSTKNMYALKIIENNEHINKELVNELKHMISMKPHKNIIEFHGIIKHKATLALRIRNGLREKLIADTPHKYVTIYEQCWQGTQDNRPSIQEVAMELKNIIAQNTEINIEDIDNTKTLEIYLDNAFGINNVKIDLKHDMILFVNNLYSTFSKLFNEGGSVSYIIINFISKHNKTPEEVFNWLLINNDNSKYILLLGLFYNWGIGTDKSDTESFDLFLNAATKGNVIAQYFVGRCYEVGWNTKKSIKEAIEWYNKAIGDGCPAAECMLGNYYYKNGEYIRAFKLLESAVKKGNVAAMHTLGLCYQKGRGTNANIAEGFKLFEEAAKMGLPSSQYELGQCYEYGKGTKENLEKALDWYQKAAEKDRTYRNDRERVKLRIIKDRG</sequence>
<comment type="caution">
    <text evidence="1">The sequence shown here is derived from an EMBL/GenBank/DDBJ whole genome shotgun (WGS) entry which is preliminary data.</text>
</comment>
<protein>
    <submittedName>
        <fullName evidence="1">8985_t:CDS:1</fullName>
    </submittedName>
</protein>
<evidence type="ECO:0000313" key="1">
    <source>
        <dbReference type="EMBL" id="CAG8574185.1"/>
    </source>
</evidence>